<organism evidence="2 3">
    <name type="scientific">Rhodococcus qingshengii</name>
    <dbReference type="NCBI Taxonomy" id="334542"/>
    <lineage>
        <taxon>Bacteria</taxon>
        <taxon>Bacillati</taxon>
        <taxon>Actinomycetota</taxon>
        <taxon>Actinomycetes</taxon>
        <taxon>Mycobacteriales</taxon>
        <taxon>Nocardiaceae</taxon>
        <taxon>Rhodococcus</taxon>
        <taxon>Rhodococcus erythropolis group</taxon>
    </lineage>
</organism>
<protein>
    <recommendedName>
        <fullName evidence="4">Helix-turn-helix domain-containing protein</fullName>
    </recommendedName>
</protein>
<evidence type="ECO:0000313" key="3">
    <source>
        <dbReference type="Proteomes" id="UP001217325"/>
    </source>
</evidence>
<gene>
    <name evidence="2" type="ORF">PXH69_31605</name>
</gene>
<comment type="caution">
    <text evidence="2">The sequence shown here is derived from an EMBL/GenBank/DDBJ whole genome shotgun (WGS) entry which is preliminary data.</text>
</comment>
<feature type="region of interest" description="Disordered" evidence="1">
    <location>
        <begin position="1"/>
        <end position="28"/>
    </location>
</feature>
<accession>A0AAW6LYV3</accession>
<evidence type="ECO:0000256" key="1">
    <source>
        <dbReference type="SAM" id="MobiDB-lite"/>
    </source>
</evidence>
<evidence type="ECO:0000313" key="2">
    <source>
        <dbReference type="EMBL" id="MDE8649523.1"/>
    </source>
</evidence>
<proteinExistence type="predicted"/>
<dbReference type="Proteomes" id="UP001217325">
    <property type="component" value="Unassembled WGS sequence"/>
</dbReference>
<reference evidence="2" key="1">
    <citation type="submission" date="2023-02" db="EMBL/GenBank/DDBJ databases">
        <title>A novel hydrolase synthesized by Rhodococcus erythropolis HQ is responsible for the detoxification of Zearalenone.</title>
        <authorList>
            <person name="Hu J."/>
            <person name="Xu J."/>
        </authorList>
    </citation>
    <scope>NUCLEOTIDE SEQUENCE</scope>
    <source>
        <strain evidence="2">HQ</strain>
    </source>
</reference>
<dbReference type="EMBL" id="JARDXE010000028">
    <property type="protein sequence ID" value="MDE8649523.1"/>
    <property type="molecule type" value="Genomic_DNA"/>
</dbReference>
<sequence length="316" mass="34346">MEDMNMTGEATVGSGGQGTRKMGAEQPVGVSKESIKLAKEILKTSNRRVDIPVRNSFVRDSENNGETPLSRLVAARGRGNAVAIRLFLALIWRCSSPPFDTEISSRKWATLLSLDDPEKGGAKRISDALKTLEREKLIKLTPHPGQPSTIELLEESGTGAAYELPSTAYVRSGDQRDRHLYFKVPSRLWTRGHIQTLSAPALAVLLAVLSSQEGPGKPVWWSTALFPARFGLSPATRARGTKELVDHGLLKVGKTLVTESSFSKRDFSRERVRNVYRLTGAAGPAPAVKKRPNRPAAVSPPAVTAGTAAFFVQRPK</sequence>
<name>A0AAW6LYV3_RHOSG</name>
<dbReference type="AlphaFoldDB" id="A0AAW6LYV3"/>
<dbReference type="RefSeq" id="WP_143541232.1">
    <property type="nucleotide sequence ID" value="NZ_JARDXE010000028.1"/>
</dbReference>
<evidence type="ECO:0008006" key="4">
    <source>
        <dbReference type="Google" id="ProtNLM"/>
    </source>
</evidence>